<feature type="transmembrane region" description="Helical" evidence="6">
    <location>
        <begin position="211"/>
        <end position="230"/>
    </location>
</feature>
<evidence type="ECO:0000256" key="6">
    <source>
        <dbReference type="SAM" id="Phobius"/>
    </source>
</evidence>
<comment type="caution">
    <text evidence="8">The sequence shown here is derived from an EMBL/GenBank/DDBJ whole genome shotgun (WGS) entry which is preliminary data.</text>
</comment>
<evidence type="ECO:0000256" key="1">
    <source>
        <dbReference type="ARBA" id="ARBA00004141"/>
    </source>
</evidence>
<feature type="transmembrane region" description="Helical" evidence="6">
    <location>
        <begin position="510"/>
        <end position="531"/>
    </location>
</feature>
<dbReference type="Pfam" id="PF12832">
    <property type="entry name" value="MFS_1_like"/>
    <property type="match status" value="1"/>
</dbReference>
<dbReference type="InterPro" id="IPR024989">
    <property type="entry name" value="MFS_assoc_dom"/>
</dbReference>
<name>A0A068RSM7_9FUNG</name>
<keyword evidence="4 6" id="KW-1133">Transmembrane helix</keyword>
<dbReference type="VEuPathDB" id="FungiDB:LCOR_04569.1"/>
<comment type="similarity">
    <text evidence="2">Belongs to the major facilitator superfamily. MFSD6 family.</text>
</comment>
<feature type="transmembrane region" description="Helical" evidence="6">
    <location>
        <begin position="186"/>
        <end position="205"/>
    </location>
</feature>
<dbReference type="InterPro" id="IPR020846">
    <property type="entry name" value="MFS_dom"/>
</dbReference>
<evidence type="ECO:0000259" key="7">
    <source>
        <dbReference type="PROSITE" id="PS50850"/>
    </source>
</evidence>
<feature type="transmembrane region" description="Helical" evidence="6">
    <location>
        <begin position="418"/>
        <end position="436"/>
    </location>
</feature>
<keyword evidence="5 6" id="KW-0472">Membrane</keyword>
<feature type="transmembrane region" description="Helical" evidence="6">
    <location>
        <begin position="86"/>
        <end position="105"/>
    </location>
</feature>
<dbReference type="Gene3D" id="1.20.1250.20">
    <property type="entry name" value="MFS general substrate transporter like domains"/>
    <property type="match status" value="2"/>
</dbReference>
<feature type="domain" description="Major facilitator superfamily (MFS) profile" evidence="7">
    <location>
        <begin position="382"/>
        <end position="568"/>
    </location>
</feature>
<gene>
    <name evidence="8" type="ORF">LCOR_04569.1</name>
</gene>
<protein>
    <recommendedName>
        <fullName evidence="7">Major facilitator superfamily (MFS) profile domain-containing protein</fullName>
    </recommendedName>
</protein>
<dbReference type="EMBL" id="CBTN010000016">
    <property type="protein sequence ID" value="CDH53188.1"/>
    <property type="molecule type" value="Genomic_DNA"/>
</dbReference>
<dbReference type="PANTHER" id="PTHR16172">
    <property type="entry name" value="MAJOR FACILITATOR SUPERFAMILY DOMAIN-CONTAINING PROTEIN 6-LIKE"/>
    <property type="match status" value="1"/>
</dbReference>
<feature type="transmembrane region" description="Helical" evidence="6">
    <location>
        <begin position="12"/>
        <end position="32"/>
    </location>
</feature>
<feature type="transmembrane region" description="Helical" evidence="6">
    <location>
        <begin position="52"/>
        <end position="74"/>
    </location>
</feature>
<accession>A0A068RSM7</accession>
<evidence type="ECO:0000256" key="3">
    <source>
        <dbReference type="ARBA" id="ARBA00022692"/>
    </source>
</evidence>
<evidence type="ECO:0000313" key="8">
    <source>
        <dbReference type="EMBL" id="CDH53188.1"/>
    </source>
</evidence>
<evidence type="ECO:0000313" key="9">
    <source>
        <dbReference type="Proteomes" id="UP000027586"/>
    </source>
</evidence>
<dbReference type="GO" id="GO:0022857">
    <property type="term" value="F:transmembrane transporter activity"/>
    <property type="evidence" value="ECO:0007669"/>
    <property type="project" value="InterPro"/>
</dbReference>
<feature type="transmembrane region" description="Helical" evidence="6">
    <location>
        <begin position="448"/>
        <end position="467"/>
    </location>
</feature>
<sequence>MRPYVVSLFPFLALSTMYTLCKFLYITVFALLSAVPPYLQIYYHDVLYFSSNQIGCVLAIAPFIQSLACPIWTYLVDKRPKLHGSIMAFTSLMGGLAILGIMILGHHHHHHNQEDTTKDPSTPLVFSFVFNNNEQHTPAAMQQTVILTSLCALMFAFFTLPNVSLVDSAVMKILGSNKILYGEQRLWGSVSAGFTILVVGELINLTNNLDAIFWVFGVSTLAFIVISLSVNNVISSCVYEDDDYRATECSKLLATNDSRQRISNDEEDYEKEGSVRGRYQSTMMHDGRGLYRPTSCNSTVLSLAHDLREEADELMDTANMSSTTPLQTAGLAISRVSSLEHTMLAGIEATAVATSDASISSITAAATPIPSSSQARLFTSPPVACFLITTLLFGLVLSMIVNFLFLFLSNDLHTPASWIGWTGPLQALTEILCFCFSKQMMERFGTAWLIVFAHVCTSLRCLSYTLLPPDALSTNICVLLLQTLHGIGFGIFWGTAVSEMDAMFPANQRAVAQGVLGALHTGLGTGLGALIGGQVYDSFGASGLFHSAAALSLFSALIFCIGRRLDIS</sequence>
<reference evidence="8" key="1">
    <citation type="submission" date="2013-08" db="EMBL/GenBank/DDBJ databases">
        <title>Gene expansion shapes genome architecture in the human pathogen Lichtheimia corymbifera: an evolutionary genomics analysis in the ancient terrestrial Mucorales (Mucoromycotina).</title>
        <authorList>
            <person name="Schwartze V.U."/>
            <person name="Winter S."/>
            <person name="Shelest E."/>
            <person name="Marcet-Houben M."/>
            <person name="Horn F."/>
            <person name="Wehner S."/>
            <person name="Hoffmann K."/>
            <person name="Riege K."/>
            <person name="Sammeth M."/>
            <person name="Nowrousian M."/>
            <person name="Valiante V."/>
            <person name="Linde J."/>
            <person name="Jacobsen I.D."/>
            <person name="Marz M."/>
            <person name="Brakhage A.A."/>
            <person name="Gabaldon T."/>
            <person name="Bocker S."/>
            <person name="Voigt K."/>
        </authorList>
    </citation>
    <scope>NUCLEOTIDE SEQUENCE [LARGE SCALE GENOMIC DNA]</scope>
    <source>
        <strain evidence="8">FSU 9682</strain>
    </source>
</reference>
<dbReference type="SUPFAM" id="SSF103473">
    <property type="entry name" value="MFS general substrate transporter"/>
    <property type="match status" value="2"/>
</dbReference>
<dbReference type="OrthoDB" id="515887at2759"/>
<dbReference type="GO" id="GO:0016020">
    <property type="term" value="C:membrane"/>
    <property type="evidence" value="ECO:0007669"/>
    <property type="project" value="UniProtKB-SubCell"/>
</dbReference>
<proteinExistence type="inferred from homology"/>
<comment type="subcellular location">
    <subcellularLocation>
        <location evidence="1">Membrane</location>
        <topology evidence="1">Multi-pass membrane protein</topology>
    </subcellularLocation>
</comment>
<dbReference type="AlphaFoldDB" id="A0A068RSM7"/>
<keyword evidence="3 6" id="KW-0812">Transmembrane</keyword>
<keyword evidence="9" id="KW-1185">Reference proteome</keyword>
<feature type="transmembrane region" description="Helical" evidence="6">
    <location>
        <begin position="145"/>
        <end position="165"/>
    </location>
</feature>
<evidence type="ECO:0000256" key="5">
    <source>
        <dbReference type="ARBA" id="ARBA00023136"/>
    </source>
</evidence>
<dbReference type="InterPro" id="IPR036259">
    <property type="entry name" value="MFS_trans_sf"/>
</dbReference>
<evidence type="ECO:0000256" key="2">
    <source>
        <dbReference type="ARBA" id="ARBA00005241"/>
    </source>
</evidence>
<dbReference type="InterPro" id="IPR051717">
    <property type="entry name" value="MFS_MFSD6"/>
</dbReference>
<dbReference type="Proteomes" id="UP000027586">
    <property type="component" value="Unassembled WGS sequence"/>
</dbReference>
<dbReference type="PROSITE" id="PS50850">
    <property type="entry name" value="MFS"/>
    <property type="match status" value="1"/>
</dbReference>
<evidence type="ECO:0000256" key="4">
    <source>
        <dbReference type="ARBA" id="ARBA00022989"/>
    </source>
</evidence>
<feature type="transmembrane region" description="Helical" evidence="6">
    <location>
        <begin position="383"/>
        <end position="406"/>
    </location>
</feature>
<feature type="transmembrane region" description="Helical" evidence="6">
    <location>
        <begin position="543"/>
        <end position="562"/>
    </location>
</feature>
<dbReference type="PANTHER" id="PTHR16172:SF41">
    <property type="entry name" value="MAJOR FACILITATOR SUPERFAMILY DOMAIN-CONTAINING PROTEIN 6-LIKE"/>
    <property type="match status" value="1"/>
</dbReference>
<organism evidence="8 9">
    <name type="scientific">Lichtheimia corymbifera JMRC:FSU:9682</name>
    <dbReference type="NCBI Taxonomy" id="1263082"/>
    <lineage>
        <taxon>Eukaryota</taxon>
        <taxon>Fungi</taxon>
        <taxon>Fungi incertae sedis</taxon>
        <taxon>Mucoromycota</taxon>
        <taxon>Mucoromycotina</taxon>
        <taxon>Mucoromycetes</taxon>
        <taxon>Mucorales</taxon>
        <taxon>Lichtheimiaceae</taxon>
        <taxon>Lichtheimia</taxon>
    </lineage>
</organism>
<feature type="transmembrane region" description="Helical" evidence="6">
    <location>
        <begin position="479"/>
        <end position="498"/>
    </location>
</feature>